<evidence type="ECO:0000313" key="5">
    <source>
        <dbReference type="Proteomes" id="UP000198893"/>
    </source>
</evidence>
<dbReference type="Pfam" id="PF07364">
    <property type="entry name" value="DUF1485"/>
    <property type="match status" value="1"/>
</dbReference>
<reference evidence="4 5" key="1">
    <citation type="submission" date="2016-10" db="EMBL/GenBank/DDBJ databases">
        <authorList>
            <person name="de Groot N.N."/>
        </authorList>
    </citation>
    <scope>NUCLEOTIDE SEQUENCE [LARGE SCALE GENOMIC DNA]</scope>
    <source>
        <strain evidence="4 5">DSM 27842</strain>
    </source>
</reference>
<protein>
    <recommendedName>
        <fullName evidence="1">Microcystinase C</fullName>
        <shortName evidence="1">MlrC</shortName>
    </recommendedName>
</protein>
<keyword evidence="1" id="KW-0482">Metalloprotease</keyword>
<organism evidence="4 5">
    <name type="scientific">Salinihabitans flavidus</name>
    <dbReference type="NCBI Taxonomy" id="569882"/>
    <lineage>
        <taxon>Bacteria</taxon>
        <taxon>Pseudomonadati</taxon>
        <taxon>Pseudomonadota</taxon>
        <taxon>Alphaproteobacteria</taxon>
        <taxon>Rhodobacterales</taxon>
        <taxon>Roseobacteraceae</taxon>
        <taxon>Salinihabitans</taxon>
    </lineage>
</organism>
<sequence>MAFRVLLGQFMHETNTFCKRVTDEDAFRAFYCHEDDDVLSALADTANEVGGFVDIARARGWTLIPTVATFATPGGMVTDRAWDAFAGRILDTARRQDPFDGVVLSLHGAMVRRDGTDGDAALVSRLRDILGPDVPIAVTLDLHANLAPVLCDDAEIVMSYKTFPHVDMRQTGRKAALALQRRMQDRMAVATTIRKLPMLTLPEGGRTDSEPMLGLMALAARLESDNANLLDISINAGFSLADVPEIGPTVTVCHSGAQMAAEAAADQVAKAMWDARNAPAEEMLTPPEAAQLARSHDAAEPLVLADPSDNPGDGAYGDTTSLLAELINGGGDNILFGALCDPASVHAAQQAGAGQTAQISLGGHFDAGFGGGPLPTSALVLALGDGRYVCDSPMWNGVAQSCGPSALLRIAGVDVLVTCAATQALDMNIFRALGVEPLHKRVIALKSTQHFRAAYAPVAHRIALVDGGGLASPRLDRLEFKHIPRPIFPFDPVP</sequence>
<dbReference type="Proteomes" id="UP000198893">
    <property type="component" value="Unassembled WGS sequence"/>
</dbReference>
<dbReference type="Pfam" id="PF07171">
    <property type="entry name" value="MlrC_C"/>
    <property type="match status" value="1"/>
</dbReference>
<evidence type="ECO:0000259" key="3">
    <source>
        <dbReference type="Pfam" id="PF07364"/>
    </source>
</evidence>
<dbReference type="RefSeq" id="WP_175483168.1">
    <property type="nucleotide sequence ID" value="NZ_FODS01000004.1"/>
</dbReference>
<dbReference type="PIRSF" id="PIRSF012702">
    <property type="entry name" value="UCP012702"/>
    <property type="match status" value="1"/>
</dbReference>
<dbReference type="InterPro" id="IPR009197">
    <property type="entry name" value="MlrC"/>
</dbReference>
<gene>
    <name evidence="4" type="ORF">SAMN04490248_104163</name>
</gene>
<dbReference type="EMBL" id="FODS01000004">
    <property type="protein sequence ID" value="SEO37621.1"/>
    <property type="molecule type" value="Genomic_DNA"/>
</dbReference>
<keyword evidence="1" id="KW-0479">Metal-binding</keyword>
<dbReference type="GO" id="GO:0008237">
    <property type="term" value="F:metallopeptidase activity"/>
    <property type="evidence" value="ECO:0007669"/>
    <property type="project" value="UniProtKB-KW"/>
</dbReference>
<dbReference type="AlphaFoldDB" id="A0A1H8P761"/>
<keyword evidence="1" id="KW-0645">Protease</keyword>
<dbReference type="InterPro" id="IPR015995">
    <property type="entry name" value="MlrC_N"/>
</dbReference>
<feature type="domain" description="Microcystin LR degradation protein MlrC C-terminal" evidence="2">
    <location>
        <begin position="304"/>
        <end position="482"/>
    </location>
</feature>
<keyword evidence="1" id="KW-0378">Hydrolase</keyword>
<dbReference type="STRING" id="569882.SAMN04490248_104163"/>
<comment type="similarity">
    <text evidence="1">Belongs to the peptidase M81 family.</text>
</comment>
<dbReference type="GO" id="GO:0046872">
    <property type="term" value="F:metal ion binding"/>
    <property type="evidence" value="ECO:0007669"/>
    <property type="project" value="UniProtKB-KW"/>
</dbReference>
<keyword evidence="5" id="KW-1185">Reference proteome</keyword>
<dbReference type="InterPro" id="IPR010799">
    <property type="entry name" value="MlrC_C"/>
</dbReference>
<name>A0A1H8P761_9RHOB</name>
<accession>A0A1H8P761</accession>
<proteinExistence type="inferred from homology"/>
<evidence type="ECO:0000259" key="2">
    <source>
        <dbReference type="Pfam" id="PF07171"/>
    </source>
</evidence>
<evidence type="ECO:0000313" key="4">
    <source>
        <dbReference type="EMBL" id="SEO37621.1"/>
    </source>
</evidence>
<comment type="function">
    <text evidence="1">Involved in peptidolytic degradation of cyclic heptapeptide hepatotoxin microcystin (MC).</text>
</comment>
<dbReference type="GO" id="GO:0006508">
    <property type="term" value="P:proteolysis"/>
    <property type="evidence" value="ECO:0007669"/>
    <property type="project" value="UniProtKB-KW"/>
</dbReference>
<comment type="cofactor">
    <cofactor evidence="1">
        <name>Zn(2+)</name>
        <dbReference type="ChEBI" id="CHEBI:29105"/>
    </cofactor>
    <text evidence="1">Binds 1 zinc ion per subunit.</text>
</comment>
<evidence type="ECO:0000256" key="1">
    <source>
        <dbReference type="PIRNR" id="PIRNR012702"/>
    </source>
</evidence>
<feature type="domain" description="Microcystin LR degradation protein MlrC N-terminal" evidence="3">
    <location>
        <begin position="4"/>
        <end position="293"/>
    </location>
</feature>